<protein>
    <submittedName>
        <fullName evidence="2">Uncharacterized protein</fullName>
    </submittedName>
</protein>
<accession>A0ABU6WA71</accession>
<evidence type="ECO:0000313" key="2">
    <source>
        <dbReference type="EMBL" id="MED6181783.1"/>
    </source>
</evidence>
<evidence type="ECO:0000313" key="3">
    <source>
        <dbReference type="Proteomes" id="UP001341840"/>
    </source>
</evidence>
<feature type="region of interest" description="Disordered" evidence="1">
    <location>
        <begin position="40"/>
        <end position="123"/>
    </location>
</feature>
<keyword evidence="3" id="KW-1185">Reference proteome</keyword>
<gene>
    <name evidence="2" type="ORF">PIB30_022537</name>
</gene>
<comment type="caution">
    <text evidence="2">The sequence shown here is derived from an EMBL/GenBank/DDBJ whole genome shotgun (WGS) entry which is preliminary data.</text>
</comment>
<proteinExistence type="predicted"/>
<reference evidence="2 3" key="1">
    <citation type="journal article" date="2023" name="Plants (Basel)">
        <title>Bridging the Gap: Combining Genomics and Transcriptomics Approaches to Understand Stylosanthes scabra, an Orphan Legume from the Brazilian Caatinga.</title>
        <authorList>
            <person name="Ferreira-Neto J.R.C."/>
            <person name="da Silva M.D."/>
            <person name="Binneck E."/>
            <person name="de Melo N.F."/>
            <person name="da Silva R.H."/>
            <person name="de Melo A.L.T.M."/>
            <person name="Pandolfi V."/>
            <person name="Bustamante F.O."/>
            <person name="Brasileiro-Vidal A.C."/>
            <person name="Benko-Iseppon A.M."/>
        </authorList>
    </citation>
    <scope>NUCLEOTIDE SEQUENCE [LARGE SCALE GENOMIC DNA]</scope>
    <source>
        <tissue evidence="2">Leaves</tissue>
    </source>
</reference>
<dbReference type="Proteomes" id="UP001341840">
    <property type="component" value="Unassembled WGS sequence"/>
</dbReference>
<name>A0ABU6WA71_9FABA</name>
<sequence length="250" mass="27614">MSVITSIAGLESQVRTLSEGVSDQRAVIRELKEAVMELSKGIRTDSRKKRNNGDGDSAPVASDNQRDPTYVPPLDTNFSVDLTGEHLSRREKGRSHAKSTPCSTPEGMKHFNHLAPKPGESSDNIEDIGNLTTNRIPKRMLLAFAPTSQMDIAGVELVVASYIFSCDVSKSEVLVDTGDIRCDRDVLWSLKPRGEVVDDVSGFWMSIFYTNFDFMFVDVSASRASRAQAFTDIILKTRPDRRTGLTGTRP</sequence>
<organism evidence="2 3">
    <name type="scientific">Stylosanthes scabra</name>
    <dbReference type="NCBI Taxonomy" id="79078"/>
    <lineage>
        <taxon>Eukaryota</taxon>
        <taxon>Viridiplantae</taxon>
        <taxon>Streptophyta</taxon>
        <taxon>Embryophyta</taxon>
        <taxon>Tracheophyta</taxon>
        <taxon>Spermatophyta</taxon>
        <taxon>Magnoliopsida</taxon>
        <taxon>eudicotyledons</taxon>
        <taxon>Gunneridae</taxon>
        <taxon>Pentapetalae</taxon>
        <taxon>rosids</taxon>
        <taxon>fabids</taxon>
        <taxon>Fabales</taxon>
        <taxon>Fabaceae</taxon>
        <taxon>Papilionoideae</taxon>
        <taxon>50 kb inversion clade</taxon>
        <taxon>dalbergioids sensu lato</taxon>
        <taxon>Dalbergieae</taxon>
        <taxon>Pterocarpus clade</taxon>
        <taxon>Stylosanthes</taxon>
    </lineage>
</organism>
<dbReference type="EMBL" id="JASCZI010181319">
    <property type="protein sequence ID" value="MED6181783.1"/>
    <property type="molecule type" value="Genomic_DNA"/>
</dbReference>
<evidence type="ECO:0000256" key="1">
    <source>
        <dbReference type="SAM" id="MobiDB-lite"/>
    </source>
</evidence>